<dbReference type="GO" id="GO:0005759">
    <property type="term" value="C:mitochondrial matrix"/>
    <property type="evidence" value="ECO:0007669"/>
    <property type="project" value="InterPro"/>
</dbReference>
<reference evidence="2" key="1">
    <citation type="submission" date="2022-08" db="UniProtKB">
        <authorList>
            <consortium name="EnsemblMetazoa"/>
        </authorList>
    </citation>
    <scope>IDENTIFICATION</scope>
    <source>
        <strain evidence="2">05x7-T-G4-1.051#20</strain>
    </source>
</reference>
<evidence type="ECO:0008006" key="4">
    <source>
        <dbReference type="Google" id="ProtNLM"/>
    </source>
</evidence>
<dbReference type="InterPro" id="IPR036561">
    <property type="entry name" value="MAM33_sf"/>
</dbReference>
<proteinExistence type="inferred from homology"/>
<dbReference type="EnsemblMetazoa" id="G25553.7">
    <property type="protein sequence ID" value="G25553.7:cds"/>
    <property type="gene ID" value="G25553"/>
</dbReference>
<dbReference type="InterPro" id="IPR003428">
    <property type="entry name" value="MAM33"/>
</dbReference>
<dbReference type="GO" id="GO:0042256">
    <property type="term" value="P:cytosolic ribosome assembly"/>
    <property type="evidence" value="ECO:0007669"/>
    <property type="project" value="TreeGrafter"/>
</dbReference>
<dbReference type="PANTHER" id="PTHR10826">
    <property type="entry name" value="COMPLEMENT COMPONENT 1"/>
    <property type="match status" value="1"/>
</dbReference>
<organism evidence="2 3">
    <name type="scientific">Magallana gigas</name>
    <name type="common">Pacific oyster</name>
    <name type="synonym">Crassostrea gigas</name>
    <dbReference type="NCBI Taxonomy" id="29159"/>
    <lineage>
        <taxon>Eukaryota</taxon>
        <taxon>Metazoa</taxon>
        <taxon>Spiralia</taxon>
        <taxon>Lophotrochozoa</taxon>
        <taxon>Mollusca</taxon>
        <taxon>Bivalvia</taxon>
        <taxon>Autobranchia</taxon>
        <taxon>Pteriomorphia</taxon>
        <taxon>Ostreida</taxon>
        <taxon>Ostreoidea</taxon>
        <taxon>Ostreidae</taxon>
        <taxon>Magallana</taxon>
    </lineage>
</organism>
<dbReference type="EnsemblMetazoa" id="G25553.6">
    <property type="protein sequence ID" value="G25553.6:cds"/>
    <property type="gene ID" value="G25553"/>
</dbReference>
<comment type="similarity">
    <text evidence="1">Belongs to the MAM33 family.</text>
</comment>
<keyword evidence="3" id="KW-1185">Reference proteome</keyword>
<dbReference type="Pfam" id="PF02330">
    <property type="entry name" value="MAM33"/>
    <property type="match status" value="1"/>
</dbReference>
<evidence type="ECO:0000313" key="2">
    <source>
        <dbReference type="EnsemblMetazoa" id="G25553.6:cds"/>
    </source>
</evidence>
<dbReference type="PANTHER" id="PTHR10826:SF1">
    <property type="entry name" value="COMPLEMENT COMPONENT 1 Q SUBCOMPONENT-BINDING PROTEIN, MITOCHONDRIAL"/>
    <property type="match status" value="1"/>
</dbReference>
<evidence type="ECO:0000256" key="1">
    <source>
        <dbReference type="ARBA" id="ARBA00005457"/>
    </source>
</evidence>
<dbReference type="AlphaFoldDB" id="A0A8W8KW40"/>
<dbReference type="Gene3D" id="3.10.280.10">
    <property type="entry name" value="Mitochondrial glycoprotein"/>
    <property type="match status" value="1"/>
</dbReference>
<dbReference type="SUPFAM" id="SSF54529">
    <property type="entry name" value="Mitochondrial glycoprotein MAM33-like"/>
    <property type="match status" value="1"/>
</dbReference>
<dbReference type="Proteomes" id="UP000005408">
    <property type="component" value="Unassembled WGS sequence"/>
</dbReference>
<protein>
    <recommendedName>
        <fullName evidence="4">Complement component 1 Q subcomponent-binding protein, mitochondrial</fullName>
    </recommendedName>
</protein>
<name>A0A8W8KW40_MAGGI</name>
<sequence length="268" mass="30594">HVVNKKKIEKMSNFVRKTLLSTLSTRSFLKQCGSTTVTNFTKSTLCKRTFSCMTKLPRQFGSFQQRWLHQENASKKSYDNLSKYLETEIKGEMEEGVANFDKLLEGWTKHCDGVKITLSKKVGNETVKVNFSISGALEGYSGPEEEEMDVEAPLLCKPPFEVEIVKPSGSTMAIRCLVDEYMMEEGEDDVSDRFEIVNVTIHNGKPEETTYVCEAENMDAEMYDGLLDVLEERGIDSLFVDSLVEFSTKYEKKEYVDFLMSMKKFADE</sequence>
<evidence type="ECO:0000313" key="3">
    <source>
        <dbReference type="Proteomes" id="UP000005408"/>
    </source>
</evidence>
<accession>A0A8W8KW40</accession>